<dbReference type="SUPFAM" id="SSF46955">
    <property type="entry name" value="Putative DNA-binding domain"/>
    <property type="match status" value="1"/>
</dbReference>
<dbReference type="RefSeq" id="WP_115620316.1">
    <property type="nucleotide sequence ID" value="NZ_UFVR01000004.1"/>
</dbReference>
<sequence length="98" mass="11492">MTQVQLQQELNEIKKLLKDNFINSKDVLTSNEVLKYLNISYSLLSKLTSAGLIPFYKPTNGLLFFFRSELHDWIKENKIYSEKDAEDLLKNHRSNKKA</sequence>
<name>A0A381FJJ2_9FLAO</name>
<proteinExistence type="predicted"/>
<dbReference type="Proteomes" id="UP000254282">
    <property type="component" value="Unassembled WGS sequence"/>
</dbReference>
<dbReference type="EMBL" id="UFVR01000004">
    <property type="protein sequence ID" value="SUX46643.1"/>
    <property type="molecule type" value="Genomic_DNA"/>
</dbReference>
<evidence type="ECO:0000259" key="1">
    <source>
        <dbReference type="Pfam" id="PF12728"/>
    </source>
</evidence>
<evidence type="ECO:0000313" key="3">
    <source>
        <dbReference type="Proteomes" id="UP000254282"/>
    </source>
</evidence>
<accession>A0A381FJJ2</accession>
<evidence type="ECO:0000313" key="2">
    <source>
        <dbReference type="EMBL" id="SUX46643.1"/>
    </source>
</evidence>
<protein>
    <submittedName>
        <fullName evidence="2">Helix-turn-helix domain</fullName>
    </submittedName>
</protein>
<reference evidence="2 3" key="1">
    <citation type="submission" date="2018-06" db="EMBL/GenBank/DDBJ databases">
        <authorList>
            <consortium name="Pathogen Informatics"/>
            <person name="Doyle S."/>
        </authorList>
    </citation>
    <scope>NUCLEOTIDE SEQUENCE [LARGE SCALE GENOMIC DNA]</scope>
    <source>
        <strain evidence="2 3">NCTC13532</strain>
    </source>
</reference>
<gene>
    <name evidence="2" type="ORF">NCTC13532_02197</name>
</gene>
<dbReference type="InterPro" id="IPR009061">
    <property type="entry name" value="DNA-bd_dom_put_sf"/>
</dbReference>
<organism evidence="2 3">
    <name type="scientific">Chryseobacterium indoltheticum</name>
    <dbReference type="NCBI Taxonomy" id="254"/>
    <lineage>
        <taxon>Bacteria</taxon>
        <taxon>Pseudomonadati</taxon>
        <taxon>Bacteroidota</taxon>
        <taxon>Flavobacteriia</taxon>
        <taxon>Flavobacteriales</taxon>
        <taxon>Weeksellaceae</taxon>
        <taxon>Chryseobacterium group</taxon>
        <taxon>Chryseobacterium</taxon>
    </lineage>
</organism>
<dbReference type="AlphaFoldDB" id="A0A381FJJ2"/>
<feature type="domain" description="Helix-turn-helix" evidence="1">
    <location>
        <begin position="27"/>
        <end position="77"/>
    </location>
</feature>
<dbReference type="InterPro" id="IPR041657">
    <property type="entry name" value="HTH_17"/>
</dbReference>
<dbReference type="Pfam" id="PF12728">
    <property type="entry name" value="HTH_17"/>
    <property type="match status" value="1"/>
</dbReference>